<dbReference type="Pfam" id="PF01047">
    <property type="entry name" value="MarR"/>
    <property type="match status" value="1"/>
</dbReference>
<dbReference type="InterPro" id="IPR000835">
    <property type="entry name" value="HTH_MarR-typ"/>
</dbReference>
<organism evidence="3 4">
    <name type="scientific">Jannaschia aquimarina</name>
    <dbReference type="NCBI Taxonomy" id="935700"/>
    <lineage>
        <taxon>Bacteria</taxon>
        <taxon>Pseudomonadati</taxon>
        <taxon>Pseudomonadota</taxon>
        <taxon>Alphaproteobacteria</taxon>
        <taxon>Rhodobacterales</taxon>
        <taxon>Roseobacteraceae</taxon>
        <taxon>Jannaschia</taxon>
    </lineage>
</organism>
<comment type="caution">
    <text evidence="3">The sequence shown here is derived from an EMBL/GenBank/DDBJ whole genome shotgun (WGS) entry which is preliminary data.</text>
</comment>
<dbReference type="AlphaFoldDB" id="A0A0D1CKS0"/>
<dbReference type="OrthoDB" id="8588347at2"/>
<gene>
    <name evidence="3" type="ORF">jaqu_28090</name>
</gene>
<dbReference type="Gene3D" id="1.10.10.10">
    <property type="entry name" value="Winged helix-like DNA-binding domain superfamily/Winged helix DNA-binding domain"/>
    <property type="match status" value="1"/>
</dbReference>
<protein>
    <submittedName>
        <fullName evidence="3">MarR family protein</fullName>
    </submittedName>
</protein>
<dbReference type="SMART" id="SM00347">
    <property type="entry name" value="HTH_MARR"/>
    <property type="match status" value="1"/>
</dbReference>
<dbReference type="PATRIC" id="fig|935700.4.peg.2911"/>
<dbReference type="InterPro" id="IPR036390">
    <property type="entry name" value="WH_DNA-bd_sf"/>
</dbReference>
<dbReference type="InterPro" id="IPR001261">
    <property type="entry name" value="ArgE/DapE_CS"/>
</dbReference>
<dbReference type="Proteomes" id="UP000032232">
    <property type="component" value="Unassembled WGS sequence"/>
</dbReference>
<keyword evidence="4" id="KW-1185">Reference proteome</keyword>
<dbReference type="PROSITE" id="PS50995">
    <property type="entry name" value="HTH_MARR_2"/>
    <property type="match status" value="1"/>
</dbReference>
<dbReference type="PROSITE" id="PS00758">
    <property type="entry name" value="ARGE_DAPE_CPG2_1"/>
    <property type="match status" value="1"/>
</dbReference>
<dbReference type="STRING" id="935700.jaqu_28090"/>
<keyword evidence="1" id="KW-0378">Hydrolase</keyword>
<evidence type="ECO:0000256" key="1">
    <source>
        <dbReference type="ARBA" id="ARBA00022801"/>
    </source>
</evidence>
<feature type="domain" description="HTH marR-type" evidence="2">
    <location>
        <begin position="1"/>
        <end position="135"/>
    </location>
</feature>
<dbReference type="GO" id="GO:0003700">
    <property type="term" value="F:DNA-binding transcription factor activity"/>
    <property type="evidence" value="ECO:0007669"/>
    <property type="project" value="InterPro"/>
</dbReference>
<dbReference type="RefSeq" id="WP_052500975.1">
    <property type="nucleotide sequence ID" value="NZ_FZPF01000008.1"/>
</dbReference>
<dbReference type="InterPro" id="IPR036388">
    <property type="entry name" value="WH-like_DNA-bd_sf"/>
</dbReference>
<evidence type="ECO:0000259" key="2">
    <source>
        <dbReference type="PROSITE" id="PS50995"/>
    </source>
</evidence>
<dbReference type="PANTHER" id="PTHR33164:SF94">
    <property type="entry name" value="TRANSCRIPTIONAL REGULATORY PROTEIN-RELATED"/>
    <property type="match status" value="1"/>
</dbReference>
<evidence type="ECO:0000313" key="3">
    <source>
        <dbReference type="EMBL" id="KIT15377.1"/>
    </source>
</evidence>
<dbReference type="PANTHER" id="PTHR33164">
    <property type="entry name" value="TRANSCRIPTIONAL REGULATOR, MARR FAMILY"/>
    <property type="match status" value="1"/>
</dbReference>
<dbReference type="InterPro" id="IPR039422">
    <property type="entry name" value="MarR/SlyA-like"/>
</dbReference>
<dbReference type="SUPFAM" id="SSF46785">
    <property type="entry name" value="Winged helix' DNA-binding domain"/>
    <property type="match status" value="1"/>
</dbReference>
<accession>A0A0D1CKS0</accession>
<evidence type="ECO:0000313" key="4">
    <source>
        <dbReference type="Proteomes" id="UP000032232"/>
    </source>
</evidence>
<name>A0A0D1CKS0_9RHOB</name>
<proteinExistence type="predicted"/>
<dbReference type="GO" id="GO:0006950">
    <property type="term" value="P:response to stress"/>
    <property type="evidence" value="ECO:0007669"/>
    <property type="project" value="TreeGrafter"/>
</dbReference>
<sequence>MAKKSSPKSLAQLLDRLVPALRKVQGSGASRGPRIALMSHLDTTGPATMRDLAAALSVSPQAITGLVDALEADGLTCRERHPTDRRKTLIRLNDHATEQVTAARDARIADLAALFEGATKEDRAAFARVAEALIARIEAR</sequence>
<dbReference type="EMBL" id="JYFE01000050">
    <property type="protein sequence ID" value="KIT15377.1"/>
    <property type="molecule type" value="Genomic_DNA"/>
</dbReference>
<reference evidence="3 4" key="1">
    <citation type="submission" date="2015-02" db="EMBL/GenBank/DDBJ databases">
        <title>Genome Sequence of Jannaschia aquimarina DSM28248, a member of the Roseobacter clade.</title>
        <authorList>
            <person name="Voget S."/>
            <person name="Daniel R."/>
        </authorList>
    </citation>
    <scope>NUCLEOTIDE SEQUENCE [LARGE SCALE GENOMIC DNA]</scope>
    <source>
        <strain evidence="3 4">GSW-M26</strain>
    </source>
</reference>